<evidence type="ECO:0000256" key="1">
    <source>
        <dbReference type="SAM" id="MobiDB-lite"/>
    </source>
</evidence>
<gene>
    <name evidence="2" type="ORF">NFI95_15520</name>
</gene>
<proteinExistence type="predicted"/>
<dbReference type="RefSeq" id="WP_422865342.1">
    <property type="nucleotide sequence ID" value="NZ_JAMSKV010000017.1"/>
</dbReference>
<accession>A0ABT1WAC9</accession>
<keyword evidence="3" id="KW-1185">Reference proteome</keyword>
<dbReference type="Proteomes" id="UP001524587">
    <property type="component" value="Unassembled WGS sequence"/>
</dbReference>
<evidence type="ECO:0000313" key="2">
    <source>
        <dbReference type="EMBL" id="MCQ8279853.1"/>
    </source>
</evidence>
<protein>
    <submittedName>
        <fullName evidence="2">Baseplate assembly protein</fullName>
    </submittedName>
</protein>
<dbReference type="InterPro" id="IPR037026">
    <property type="entry name" value="Vgr_OB-fold_dom_sf"/>
</dbReference>
<reference evidence="2 3" key="1">
    <citation type="submission" date="2022-06" db="EMBL/GenBank/DDBJ databases">
        <title>Endosaccharibacter gen. nov., sp. nov., endophytic bacteria isolated from sugarcane.</title>
        <authorList>
            <person name="Pitiwittayakul N."/>
            <person name="Yukphan P."/>
            <person name="Charoenyingcharoen P."/>
            <person name="Tanasupawat S."/>
        </authorList>
    </citation>
    <scope>NUCLEOTIDE SEQUENCE [LARGE SCALE GENOMIC DNA]</scope>
    <source>
        <strain evidence="2 3">KSS8</strain>
    </source>
</reference>
<comment type="caution">
    <text evidence="2">The sequence shown here is derived from an EMBL/GenBank/DDBJ whole genome shotgun (WGS) entry which is preliminary data.</text>
</comment>
<dbReference type="EMBL" id="JAMSKV010000017">
    <property type="protein sequence ID" value="MCQ8279853.1"/>
    <property type="molecule type" value="Genomic_DNA"/>
</dbReference>
<feature type="compositionally biased region" description="Polar residues" evidence="1">
    <location>
        <begin position="203"/>
        <end position="215"/>
    </location>
</feature>
<organism evidence="2 3">
    <name type="scientific">Endosaccharibacter trunci</name>
    <dbReference type="NCBI Taxonomy" id="2812733"/>
    <lineage>
        <taxon>Bacteria</taxon>
        <taxon>Pseudomonadati</taxon>
        <taxon>Pseudomonadota</taxon>
        <taxon>Alphaproteobacteria</taxon>
        <taxon>Acetobacterales</taxon>
        <taxon>Acetobacteraceae</taxon>
        <taxon>Endosaccharibacter</taxon>
    </lineage>
</organism>
<feature type="region of interest" description="Disordered" evidence="1">
    <location>
        <begin position="196"/>
        <end position="215"/>
    </location>
</feature>
<sequence>MNAFARYQSSGQAARIGQTRDGVVIAVDPIAHAVRVRLEPDGQETGWIPSAPVAAGGLRVSCPLEVGTQVSVYPTGGDIECGTAAPRAFDVHVTPPVSPATGKQAQPGELLAMAGQGTGPTQDGGSVAAATQNAAWFHLTPGAFYAGAGSAVLTIENGTIVATVAGCTMTLSASGLAVTGGTITSDTDVLADGISGKSHRHSGVQTGNGVTGVPQ</sequence>
<evidence type="ECO:0000313" key="3">
    <source>
        <dbReference type="Proteomes" id="UP001524587"/>
    </source>
</evidence>
<name>A0ABT1WAC9_9PROT</name>
<dbReference type="Gene3D" id="2.40.50.230">
    <property type="entry name" value="Gp5 N-terminal domain"/>
    <property type="match status" value="1"/>
</dbReference>